<dbReference type="InterPro" id="IPR036388">
    <property type="entry name" value="WH-like_DNA-bd_sf"/>
</dbReference>
<evidence type="ECO:0000256" key="1">
    <source>
        <dbReference type="SAM" id="MobiDB-lite"/>
    </source>
</evidence>
<accession>A0A1F7YLE4</accession>
<gene>
    <name evidence="2" type="ORF">A2801_01895</name>
</gene>
<protein>
    <recommendedName>
        <fullName evidence="4">Helix-turn-helix domain-containing protein</fullName>
    </recommendedName>
</protein>
<name>A0A1F7YLE4_9BACT</name>
<dbReference type="EMBL" id="MGGM01000034">
    <property type="protein sequence ID" value="OGM28166.1"/>
    <property type="molecule type" value="Genomic_DNA"/>
</dbReference>
<evidence type="ECO:0000313" key="3">
    <source>
        <dbReference type="Proteomes" id="UP000177263"/>
    </source>
</evidence>
<evidence type="ECO:0000313" key="2">
    <source>
        <dbReference type="EMBL" id="OGM28166.1"/>
    </source>
</evidence>
<evidence type="ECO:0008006" key="4">
    <source>
        <dbReference type="Google" id="ProtNLM"/>
    </source>
</evidence>
<organism evidence="2 3">
    <name type="scientific">Candidatus Woesebacteria bacterium RIFCSPHIGHO2_01_FULL_41_10</name>
    <dbReference type="NCBI Taxonomy" id="1802500"/>
    <lineage>
        <taxon>Bacteria</taxon>
        <taxon>Candidatus Woeseibacteriota</taxon>
    </lineage>
</organism>
<feature type="compositionally biased region" description="Low complexity" evidence="1">
    <location>
        <begin position="100"/>
        <end position="110"/>
    </location>
</feature>
<feature type="region of interest" description="Disordered" evidence="1">
    <location>
        <begin position="100"/>
        <end position="143"/>
    </location>
</feature>
<reference evidence="2 3" key="1">
    <citation type="journal article" date="2016" name="Nat. Commun.">
        <title>Thousands of microbial genomes shed light on interconnected biogeochemical processes in an aquifer system.</title>
        <authorList>
            <person name="Anantharaman K."/>
            <person name="Brown C.T."/>
            <person name="Hug L.A."/>
            <person name="Sharon I."/>
            <person name="Castelle C.J."/>
            <person name="Probst A.J."/>
            <person name="Thomas B.C."/>
            <person name="Singh A."/>
            <person name="Wilkins M.J."/>
            <person name="Karaoz U."/>
            <person name="Brodie E.L."/>
            <person name="Williams K.H."/>
            <person name="Hubbard S.S."/>
            <person name="Banfield J.F."/>
        </authorList>
    </citation>
    <scope>NUCLEOTIDE SEQUENCE [LARGE SCALE GENOMIC DNA]</scope>
</reference>
<dbReference type="AlphaFoldDB" id="A0A1F7YLE4"/>
<dbReference type="Proteomes" id="UP000177263">
    <property type="component" value="Unassembled WGS sequence"/>
</dbReference>
<proteinExistence type="predicted"/>
<sequence length="162" mass="18500">MENVNKIHFERLAEFIRNSRFSTTQKALFVDILLYAGVNGDAFPSQETLANDLGQTPRNIRYCLDMLCAAGLVSKKRRGFSKSNQYLINEEIYFRNGSSNRNFSSSHSSNPLPVRPGNTLPPNVTQLNNSNNDLSEEEKERIEKRKQEIREKLSFLKGGSRK</sequence>
<dbReference type="Gene3D" id="1.10.10.10">
    <property type="entry name" value="Winged helix-like DNA-binding domain superfamily/Winged helix DNA-binding domain"/>
    <property type="match status" value="1"/>
</dbReference>
<dbReference type="Pfam" id="PF13730">
    <property type="entry name" value="HTH_36"/>
    <property type="match status" value="1"/>
</dbReference>
<comment type="caution">
    <text evidence="2">The sequence shown here is derived from an EMBL/GenBank/DDBJ whole genome shotgun (WGS) entry which is preliminary data.</text>
</comment>